<dbReference type="PANTHER" id="PTHR30303:SF4">
    <property type="entry name" value="HYDROGENASE EXPRESSION_FORMATION PROTEIN HYPE"/>
    <property type="match status" value="1"/>
</dbReference>
<dbReference type="SUPFAM" id="SSF56042">
    <property type="entry name" value="PurM C-terminal domain-like"/>
    <property type="match status" value="1"/>
</dbReference>
<comment type="similarity">
    <text evidence="1">Belongs to the HypE family.</text>
</comment>
<dbReference type="InterPro" id="IPR010918">
    <property type="entry name" value="PurM-like_C_dom"/>
</dbReference>
<reference evidence="4" key="1">
    <citation type="submission" date="2021-10" db="EMBL/GenBank/DDBJ databases">
        <title>Anaerobic single-cell dispensing facilitates the cultivation of human gut bacteria.</title>
        <authorList>
            <person name="Afrizal A."/>
        </authorList>
    </citation>
    <scope>NUCLEOTIDE SEQUENCE</scope>
    <source>
        <strain evidence="4">CLA-AA-H204</strain>
    </source>
</reference>
<dbReference type="InterPro" id="IPR016188">
    <property type="entry name" value="PurM-like_N"/>
</dbReference>
<dbReference type="PANTHER" id="PTHR30303">
    <property type="entry name" value="HYDROGENASE ISOENZYMES FORMATION PROTEIN HYPE"/>
    <property type="match status" value="1"/>
</dbReference>
<dbReference type="InterPro" id="IPR011854">
    <property type="entry name" value="HypE"/>
</dbReference>
<dbReference type="RefSeq" id="WP_227710663.1">
    <property type="nucleotide sequence ID" value="NZ_JAJEQW010000016.1"/>
</dbReference>
<dbReference type="SUPFAM" id="SSF55326">
    <property type="entry name" value="PurM N-terminal domain-like"/>
    <property type="match status" value="1"/>
</dbReference>
<dbReference type="CDD" id="cd06061">
    <property type="entry name" value="PurM-like1"/>
    <property type="match status" value="1"/>
</dbReference>
<protein>
    <submittedName>
        <fullName evidence="4">AIR synthase family protein</fullName>
    </submittedName>
</protein>
<gene>
    <name evidence="4" type="ORF">LKD47_12660</name>
</gene>
<dbReference type="Proteomes" id="UP001198893">
    <property type="component" value="Unassembled WGS sequence"/>
</dbReference>
<evidence type="ECO:0000256" key="1">
    <source>
        <dbReference type="ARBA" id="ARBA00006243"/>
    </source>
</evidence>
<feature type="domain" description="PurM-like N-terminal" evidence="2">
    <location>
        <begin position="33"/>
        <end position="140"/>
    </location>
</feature>
<dbReference type="Gene3D" id="3.30.1330.10">
    <property type="entry name" value="PurM-like, N-terminal domain"/>
    <property type="match status" value="1"/>
</dbReference>
<dbReference type="AlphaFoldDB" id="A0AAW4WK67"/>
<evidence type="ECO:0000313" key="5">
    <source>
        <dbReference type="Proteomes" id="UP001198893"/>
    </source>
</evidence>
<sequence length="328" mass="35512">MKIGKVPESVLKRSVIRQLHTKRKEVVLGAGVGEDCAALTLAPDEMFVMSTDPITGTIHEIGKLAILITTNDLASAGAEPIGVMLTILLPEHTEESLLKQLMQELEEAAAAVSVQIMGGHTEITRVVNQPLVTVCGVGKVKKNGLISTGGAKQGMDIIATKWIGLEGTAIIAHEKEEELCTHFSRHFVEQAQALDRYLSVMPEAATAVKSGVGAMHDVTEGGIFGALWEMAEASGVGLEIDLKKIPLRQETVEVCEFFHINPYELISSGCMLMAAADGYELIRRLKENGIEATVIGKATAGNDRVLMNDDERRFLEPPKTDELYKVIQ</sequence>
<evidence type="ECO:0000259" key="3">
    <source>
        <dbReference type="Pfam" id="PF02769"/>
    </source>
</evidence>
<proteinExistence type="inferred from homology"/>
<evidence type="ECO:0000259" key="2">
    <source>
        <dbReference type="Pfam" id="PF00586"/>
    </source>
</evidence>
<accession>A0AAW4WK67</accession>
<dbReference type="Pfam" id="PF00586">
    <property type="entry name" value="AIRS"/>
    <property type="match status" value="1"/>
</dbReference>
<organism evidence="4 5">
    <name type="scientific">Roseburia amylophila</name>
    <dbReference type="NCBI Taxonomy" id="2981794"/>
    <lineage>
        <taxon>Bacteria</taxon>
        <taxon>Bacillati</taxon>
        <taxon>Bacillota</taxon>
        <taxon>Clostridia</taxon>
        <taxon>Lachnospirales</taxon>
        <taxon>Lachnospiraceae</taxon>
        <taxon>Roseburia</taxon>
    </lineage>
</organism>
<comment type="caution">
    <text evidence="4">The sequence shown here is derived from an EMBL/GenBank/DDBJ whole genome shotgun (WGS) entry which is preliminary data.</text>
</comment>
<dbReference type="Gene3D" id="3.90.650.10">
    <property type="entry name" value="PurM-like C-terminal domain"/>
    <property type="match status" value="1"/>
</dbReference>
<dbReference type="EMBL" id="JAJEQW010000016">
    <property type="protein sequence ID" value="MCC2243130.1"/>
    <property type="molecule type" value="Genomic_DNA"/>
</dbReference>
<dbReference type="PIRSF" id="PIRSF005644">
    <property type="entry name" value="Hdrgns_mtr_HypE"/>
    <property type="match status" value="1"/>
</dbReference>
<dbReference type="GO" id="GO:0051604">
    <property type="term" value="P:protein maturation"/>
    <property type="evidence" value="ECO:0007669"/>
    <property type="project" value="TreeGrafter"/>
</dbReference>
<dbReference type="InterPro" id="IPR036676">
    <property type="entry name" value="PurM-like_C_sf"/>
</dbReference>
<evidence type="ECO:0000313" key="4">
    <source>
        <dbReference type="EMBL" id="MCC2243130.1"/>
    </source>
</evidence>
<dbReference type="InterPro" id="IPR036921">
    <property type="entry name" value="PurM-like_N_sf"/>
</dbReference>
<feature type="domain" description="PurM-like C-terminal" evidence="3">
    <location>
        <begin position="153"/>
        <end position="303"/>
    </location>
</feature>
<dbReference type="Pfam" id="PF02769">
    <property type="entry name" value="AIRS_C"/>
    <property type="match status" value="1"/>
</dbReference>
<name>A0AAW4WK67_9FIRM</name>